<dbReference type="AlphaFoldDB" id="A0A0B5BHH1"/>
<reference evidence="1 2" key="1">
    <citation type="journal article" date="2015" name="Genome Announc.">
        <title>Complete Genome of Geobacter pickeringii G13T, a Metal-Reducing Isolate from Sedimentary Kaolin Deposits.</title>
        <authorList>
            <person name="Badalamenti J.P."/>
            <person name="Bond D.R."/>
        </authorList>
    </citation>
    <scope>NUCLEOTIDE SEQUENCE [LARGE SCALE GENOMIC DNA]</scope>
    <source>
        <strain evidence="1 2">G13</strain>
    </source>
</reference>
<keyword evidence="2" id="KW-1185">Reference proteome</keyword>
<sequence length="77" mass="8913">MASGRIEVVAYAGYREDECPRAFVVGEVQVDIVKLLDLWTEENAFTGRRRRCFRVKGSDWRTYVLCHDETGDEWALA</sequence>
<accession>A0A0B5BHH1</accession>
<organism evidence="1 2">
    <name type="scientific">Geobacter pickeringii</name>
    <dbReference type="NCBI Taxonomy" id="345632"/>
    <lineage>
        <taxon>Bacteria</taxon>
        <taxon>Pseudomonadati</taxon>
        <taxon>Thermodesulfobacteriota</taxon>
        <taxon>Desulfuromonadia</taxon>
        <taxon>Geobacterales</taxon>
        <taxon>Geobacteraceae</taxon>
        <taxon>Geobacter</taxon>
    </lineage>
</organism>
<proteinExistence type="predicted"/>
<dbReference type="OrthoDB" id="1121317at2"/>
<dbReference type="EMBL" id="CP009788">
    <property type="protein sequence ID" value="AJE03920.1"/>
    <property type="molecule type" value="Genomic_DNA"/>
</dbReference>
<name>A0A0B5BHH1_9BACT</name>
<protein>
    <submittedName>
        <fullName evidence="1">Uncharacterized protein</fullName>
    </submittedName>
</protein>
<evidence type="ECO:0000313" key="2">
    <source>
        <dbReference type="Proteomes" id="UP000057609"/>
    </source>
</evidence>
<dbReference type="KEGG" id="gpi:GPICK_11670"/>
<gene>
    <name evidence="1" type="ORF">GPICK_11670</name>
</gene>
<dbReference type="HOGENOM" id="CLU_187647_0_0_7"/>
<dbReference type="RefSeq" id="WP_039743399.1">
    <property type="nucleotide sequence ID" value="NZ_CP009788.1"/>
</dbReference>
<evidence type="ECO:0000313" key="1">
    <source>
        <dbReference type="EMBL" id="AJE03920.1"/>
    </source>
</evidence>
<dbReference type="Proteomes" id="UP000057609">
    <property type="component" value="Chromosome"/>
</dbReference>